<dbReference type="EMBL" id="KZ293663">
    <property type="protein sequence ID" value="PBK91068.1"/>
    <property type="molecule type" value="Genomic_DNA"/>
</dbReference>
<evidence type="ECO:0000313" key="1">
    <source>
        <dbReference type="EMBL" id="PBK91068.1"/>
    </source>
</evidence>
<dbReference type="AlphaFoldDB" id="A0A2H3DJN5"/>
<evidence type="ECO:0000313" key="2">
    <source>
        <dbReference type="Proteomes" id="UP000217790"/>
    </source>
</evidence>
<proteinExistence type="predicted"/>
<reference evidence="2" key="1">
    <citation type="journal article" date="2017" name="Nat. Ecol. Evol.">
        <title>Genome expansion and lineage-specific genetic innovations in the forest pathogenic fungi Armillaria.</title>
        <authorList>
            <person name="Sipos G."/>
            <person name="Prasanna A.N."/>
            <person name="Walter M.C."/>
            <person name="O'Connor E."/>
            <person name="Balint B."/>
            <person name="Krizsan K."/>
            <person name="Kiss B."/>
            <person name="Hess J."/>
            <person name="Varga T."/>
            <person name="Slot J."/>
            <person name="Riley R."/>
            <person name="Boka B."/>
            <person name="Rigling D."/>
            <person name="Barry K."/>
            <person name="Lee J."/>
            <person name="Mihaltcheva S."/>
            <person name="LaButti K."/>
            <person name="Lipzen A."/>
            <person name="Waldron R."/>
            <person name="Moloney N.M."/>
            <person name="Sperisen C."/>
            <person name="Kredics L."/>
            <person name="Vagvoelgyi C."/>
            <person name="Patrignani A."/>
            <person name="Fitzpatrick D."/>
            <person name="Nagy I."/>
            <person name="Doyle S."/>
            <person name="Anderson J.B."/>
            <person name="Grigoriev I.V."/>
            <person name="Gueldener U."/>
            <person name="Muensterkoetter M."/>
            <person name="Nagy L.G."/>
        </authorList>
    </citation>
    <scope>NUCLEOTIDE SEQUENCE [LARGE SCALE GENOMIC DNA]</scope>
    <source>
        <strain evidence="2">Ar21-2</strain>
    </source>
</reference>
<gene>
    <name evidence="1" type="ORF">ARMGADRAFT_286307</name>
</gene>
<keyword evidence="2" id="KW-1185">Reference proteome</keyword>
<name>A0A2H3DJN5_ARMGA</name>
<dbReference type="OrthoDB" id="10631755at2759"/>
<organism evidence="1 2">
    <name type="scientific">Armillaria gallica</name>
    <name type="common">Bulbous honey fungus</name>
    <name type="synonym">Armillaria bulbosa</name>
    <dbReference type="NCBI Taxonomy" id="47427"/>
    <lineage>
        <taxon>Eukaryota</taxon>
        <taxon>Fungi</taxon>
        <taxon>Dikarya</taxon>
        <taxon>Basidiomycota</taxon>
        <taxon>Agaricomycotina</taxon>
        <taxon>Agaricomycetes</taxon>
        <taxon>Agaricomycetidae</taxon>
        <taxon>Agaricales</taxon>
        <taxon>Marasmiineae</taxon>
        <taxon>Physalacriaceae</taxon>
        <taxon>Armillaria</taxon>
    </lineage>
</organism>
<protein>
    <submittedName>
        <fullName evidence="1">Uncharacterized protein</fullName>
    </submittedName>
</protein>
<dbReference type="InParanoid" id="A0A2H3DJN5"/>
<accession>A0A2H3DJN5</accession>
<dbReference type="Proteomes" id="UP000217790">
    <property type="component" value="Unassembled WGS sequence"/>
</dbReference>
<sequence length="197" mass="22067">MQCLGVGKKPHSMSTSFTSSPQAMNLIADTDVRSERHNIFLTCPSSSRYIGAYPSEETTPYHRCFDYIMDHVTTLVFPLSEISVLSDIQKESFRVDSLSFLSTMSVSFNGNNNSHFLSRKSRRYDTNALFSSRVCVYPLSGSNSSSLRSQIHLIPPEARYLSQSGTIYFSSRCNFGYLDSGLSSCCHRYLPSEPTST</sequence>